<feature type="compositionally biased region" description="Basic and acidic residues" evidence="1">
    <location>
        <begin position="16"/>
        <end position="37"/>
    </location>
</feature>
<evidence type="ECO:0000313" key="2">
    <source>
        <dbReference type="EMBL" id="PNY23087.1"/>
    </source>
</evidence>
<evidence type="ECO:0000256" key="1">
    <source>
        <dbReference type="SAM" id="MobiDB-lite"/>
    </source>
</evidence>
<proteinExistence type="predicted"/>
<evidence type="ECO:0000313" key="3">
    <source>
        <dbReference type="Proteomes" id="UP000236621"/>
    </source>
</evidence>
<dbReference type="STRING" id="45235.A0A2K3Q6C8"/>
<accession>A0A2K3Q6C8</accession>
<feature type="region of interest" description="Disordered" evidence="1">
    <location>
        <begin position="921"/>
        <end position="1229"/>
    </location>
</feature>
<feature type="region of interest" description="Disordered" evidence="1">
    <location>
        <begin position="1"/>
        <end position="80"/>
    </location>
</feature>
<protein>
    <submittedName>
        <fullName evidence="2">Uncharacterized protein</fullName>
    </submittedName>
</protein>
<feature type="compositionally biased region" description="Basic residues" evidence="1">
    <location>
        <begin position="951"/>
        <end position="974"/>
    </location>
</feature>
<feature type="compositionally biased region" description="Basic residues" evidence="1">
    <location>
        <begin position="1142"/>
        <end position="1156"/>
    </location>
</feature>
<feature type="compositionally biased region" description="Basic and acidic residues" evidence="1">
    <location>
        <begin position="1130"/>
        <end position="1141"/>
    </location>
</feature>
<organism evidence="2 3">
    <name type="scientific">Tolypocladium capitatum</name>
    <dbReference type="NCBI Taxonomy" id="45235"/>
    <lineage>
        <taxon>Eukaryota</taxon>
        <taxon>Fungi</taxon>
        <taxon>Dikarya</taxon>
        <taxon>Ascomycota</taxon>
        <taxon>Pezizomycotina</taxon>
        <taxon>Sordariomycetes</taxon>
        <taxon>Hypocreomycetidae</taxon>
        <taxon>Hypocreales</taxon>
        <taxon>Ophiocordycipitaceae</taxon>
        <taxon>Tolypocladium</taxon>
    </lineage>
</organism>
<comment type="caution">
    <text evidence="2">The sequence shown here is derived from an EMBL/GenBank/DDBJ whole genome shotgun (WGS) entry which is preliminary data.</text>
</comment>
<dbReference type="EMBL" id="NRSZ01001151">
    <property type="protein sequence ID" value="PNY23087.1"/>
    <property type="molecule type" value="Genomic_DNA"/>
</dbReference>
<feature type="compositionally biased region" description="Acidic residues" evidence="1">
    <location>
        <begin position="1003"/>
        <end position="1013"/>
    </location>
</feature>
<reference evidence="2 3" key="1">
    <citation type="submission" date="2017-08" db="EMBL/GenBank/DDBJ databases">
        <title>Harnessing the power of phylogenomics to disentangle the directionality and signatures of interkingdom host jumping in the parasitic fungal genus Tolypocladium.</title>
        <authorList>
            <person name="Quandt C.A."/>
            <person name="Patterson W."/>
            <person name="Spatafora J.W."/>
        </authorList>
    </citation>
    <scope>NUCLEOTIDE SEQUENCE [LARGE SCALE GENOMIC DNA]</scope>
    <source>
        <strain evidence="2 3">CBS 113982</strain>
    </source>
</reference>
<dbReference type="Proteomes" id="UP000236621">
    <property type="component" value="Unassembled WGS sequence"/>
</dbReference>
<feature type="region of interest" description="Disordered" evidence="1">
    <location>
        <begin position="609"/>
        <end position="643"/>
    </location>
</feature>
<feature type="compositionally biased region" description="Acidic residues" evidence="1">
    <location>
        <begin position="61"/>
        <end position="70"/>
    </location>
</feature>
<dbReference type="OrthoDB" id="4850289at2759"/>
<feature type="compositionally biased region" description="Basic residues" evidence="1">
    <location>
        <begin position="1220"/>
        <end position="1229"/>
    </location>
</feature>
<feature type="compositionally biased region" description="Basic residues" evidence="1">
    <location>
        <begin position="1186"/>
        <end position="1202"/>
    </location>
</feature>
<sequence>MADSVSPPSASGEAGGRMDVDSEQNGKPEVKQPRDDSDPALPTGQTVLCLPSSGSASNTEQEVDDEDDDASSVFGSDDSSNDDGEWALLHGFQGVVPFLVRDVTTFETAVKSLLALSPHSTETYVLVHFDAREGRLVEIEDQLSTSVDGPATSYIAEHWNLDDHGEDVSEHDDNCCALFVRLKGEETPSMWKPTDGQFKADVAQIKHVRADVNMSQSRGRASTAYISFPKTTGPDGPHISLWDAGEYVAYMQTAVDVLLGCLGDNRLHHCVLQLAKSSDDGKPASFSRSYYAVPVRPQDIQAMHPQQQPEDVLLRRYLLSGPKVMFMLPGFYPEPTSDIVNVIDVVDLQPHTPDQLPKAVAHIRRMVTRFLGDEAVGVSYVRLLHGDATLNPARVNRRHLSTVLPMSDPVVKDGQTLPVEFCTGLARFLDTRPRFVVLHPLYKHGEVHMHAGWPSDAPPEQRLRPLQPLLSSVEHFRASVVELSRSAMGTEGSGGCVLYEPQMHRVSIRAVVSESADVEASTFFVGPRTTTEEWHTIRAQLPTRNVVVNIWPPAKWAWRRQIARSNIWGPRYGRAVDGNARAMQERATGQAVLPAMPSSMLSSMPVKKPTLAAPEASSPGHHDAPPKHHKHHQQPSTSVSECPHTGCSFTFRGDERAVLERHVRERHVARKCLWCEEPLQGWTDEAKDAHLRGKHRDRLMQALGVRRATINQHDGSATLSIALKRIQWSADSSTWATNRYSAPPVGVGRLGTDDDEGWRASANPLPPYGAGQKFCDACGRDRRQFFSEAEQAYHDRHCTPGIYHGARCTFCTKCGDYRWGSDLDAERSRRGHGAATSCGHGTGSAAGQFCQRCGLDYNSLLRGGREVHESCCRGYGAQPGRFCPHCGVRFWEGHAQADWHYNTLHIETCEARDVVVKQPDITNRDASEDDSQPRRASSAPPGRFWRPKQPASKKKQQKPKPKPKPKTKPKHRQHPGADDPLPSVEDGAHRHARKRRRPHPDDSDYEYNSDVDTADGLAPDNSSTDGDPKDAEAARRRKRRRMTELDPAYQYETDEDSADGLQPDVDDLHGGEGEQVDVEAEAEAQAQGLAPDEELARDKAMAKAMAKGQGKGRRPHNAAYRYASDADSADGLKPDVDDLNHMKRRRPHDPHFRRPKGVSPVPAGDAVPPSPSLSPAAKKGGEGRKPAKKSSPKKASPKKASPRKPGQPKETAKNTTPSRRSARIGSKKP</sequence>
<dbReference type="AlphaFoldDB" id="A0A2K3Q6C8"/>
<keyword evidence="3" id="KW-1185">Reference proteome</keyword>
<name>A0A2K3Q6C8_9HYPO</name>
<gene>
    <name evidence="2" type="ORF">TCAP_06964</name>
</gene>